<dbReference type="SMART" id="SM00355">
    <property type="entry name" value="ZnF_C2H2"/>
    <property type="match status" value="2"/>
</dbReference>
<evidence type="ECO:0000256" key="3">
    <source>
        <dbReference type="ARBA" id="ARBA00023015"/>
    </source>
</evidence>
<evidence type="ECO:0000256" key="2">
    <source>
        <dbReference type="ARBA" id="ARBA00022833"/>
    </source>
</evidence>
<dbReference type="InterPro" id="IPR007219">
    <property type="entry name" value="XnlR_reg_dom"/>
</dbReference>
<accession>A0ABR3JKC4</accession>
<feature type="region of interest" description="Disordered" evidence="7">
    <location>
        <begin position="137"/>
        <end position="187"/>
    </location>
</feature>
<gene>
    <name evidence="10" type="ORF">HGRIS_002379</name>
</gene>
<evidence type="ECO:0000259" key="9">
    <source>
        <dbReference type="PROSITE" id="PS50157"/>
    </source>
</evidence>
<evidence type="ECO:0000256" key="4">
    <source>
        <dbReference type="ARBA" id="ARBA00023163"/>
    </source>
</evidence>
<feature type="domain" description="C2H2-type" evidence="9">
    <location>
        <begin position="66"/>
        <end position="94"/>
    </location>
</feature>
<feature type="region of interest" description="Disordered" evidence="7">
    <location>
        <begin position="1"/>
        <end position="30"/>
    </location>
</feature>
<evidence type="ECO:0000256" key="6">
    <source>
        <dbReference type="PROSITE-ProRule" id="PRU00042"/>
    </source>
</evidence>
<dbReference type="PANTHER" id="PTHR47660">
    <property type="entry name" value="TRANSCRIPTION FACTOR WITH C2H2 AND ZN(2)-CYS(6) DNA BINDING DOMAIN (EUROFUNG)-RELATED-RELATED"/>
    <property type="match status" value="1"/>
</dbReference>
<dbReference type="InterPro" id="IPR013087">
    <property type="entry name" value="Znf_C2H2_type"/>
</dbReference>
<dbReference type="SUPFAM" id="SSF57667">
    <property type="entry name" value="beta-beta-alpha zinc fingers"/>
    <property type="match status" value="1"/>
</dbReference>
<dbReference type="InterPro" id="IPR001138">
    <property type="entry name" value="Zn2Cys6_DnaBD"/>
</dbReference>
<feature type="region of interest" description="Disordered" evidence="7">
    <location>
        <begin position="84"/>
        <end position="108"/>
    </location>
</feature>
<keyword evidence="11" id="KW-1185">Reference proteome</keyword>
<sequence length="762" mass="85642">MDPLPPPLDQPLEFRKKDGSPSKMRSHRGNIPVLPQTKLCPHCPAKFTRTTHLNRHLRTHTNERLHRCEACGAEFTRSDLLTRHKRSCNDPSNPNRSRKKSCQPCSDSKIKCDNKFPCTKCTARGRECVFLPPSKRNSVPVSALTRSPTNSVSSITSPPASVSDAASPSPSTSISTPSTTFAPTPETNYSQFIGLGAPRVFETDEQLSDFSAFHTSLRLTTPELSTKPPDSRHSPDFFSSVTSDSATDVESLGPVHSHLSSMYSSDMFEPFFSTLFAQSSSSPPNNTLGDDFPWRRSGSPEEFPFAIKPSDTFTPSASEPILDPSVFGAAFPSVTSLGPEQAQNPPVQTELDHYLYLFFSAFLPQIPIVHAGTFKAEGKPQILLSAMQACGALFVKTRKAATFITNTLTSAREILVQEFATYPTDSTDQVHLILAVVLLQTIGLFHQQQNQRASSSIYHGMLIMMIRRTNLIQRNASWTPSQLAETPLEQSWNEWAKHEMTKRALLLSYLHDCCHCIYFALPPSYLPGEVELFLPCDEGLWRPNSASEWFMALQSSTPYGDPTTRLVGQSMPKMLDLLSEPRMLEVSVPLNPFAHFVLVHAMLYQLFTVCVDSRLPKQTIVDNGSHSEEHTNQQILRLQFALHNWLHNWVNSPESPKPESTPDEPPFIFHALPFYWLGQVVMLAYQEGLPPFEHNSTNNLNVEVRFKMVKQWLKHIRGFLRRSDGSPTMFWDELMKIRLQTSRPEGREGEDQEGLLGFFPEY</sequence>
<comment type="caution">
    <text evidence="10">The sequence shown here is derived from an EMBL/GenBank/DDBJ whole genome shotgun (WGS) entry which is preliminary data.</text>
</comment>
<keyword evidence="6" id="KW-0863">Zinc-finger</keyword>
<evidence type="ECO:0000256" key="5">
    <source>
        <dbReference type="ARBA" id="ARBA00023242"/>
    </source>
</evidence>
<keyword evidence="1" id="KW-0479">Metal-binding</keyword>
<name>A0ABR3JKC4_9AGAR</name>
<dbReference type="CDD" id="cd12148">
    <property type="entry name" value="fungal_TF_MHR"/>
    <property type="match status" value="1"/>
</dbReference>
<reference evidence="11" key="1">
    <citation type="submission" date="2024-06" db="EMBL/GenBank/DDBJ databases">
        <title>Multi-omics analyses provide insights into the biosynthesis of the anticancer antibiotic pleurotin in Hohenbuehelia grisea.</title>
        <authorList>
            <person name="Weaver J.A."/>
            <person name="Alberti F."/>
        </authorList>
    </citation>
    <scope>NUCLEOTIDE SEQUENCE [LARGE SCALE GENOMIC DNA]</scope>
    <source>
        <strain evidence="11">T-177</strain>
    </source>
</reference>
<keyword evidence="4" id="KW-0804">Transcription</keyword>
<evidence type="ECO:0000313" key="10">
    <source>
        <dbReference type="EMBL" id="KAL0956223.1"/>
    </source>
</evidence>
<feature type="compositionally biased region" description="Low complexity" evidence="7">
    <location>
        <begin position="156"/>
        <end position="187"/>
    </location>
</feature>
<dbReference type="PROSITE" id="PS50157">
    <property type="entry name" value="ZINC_FINGER_C2H2_2"/>
    <property type="match status" value="2"/>
</dbReference>
<protein>
    <submittedName>
        <fullName evidence="10">Uncharacterized protein</fullName>
    </submittedName>
</protein>
<keyword evidence="2" id="KW-0862">Zinc</keyword>
<dbReference type="PROSITE" id="PS50048">
    <property type="entry name" value="ZN2_CY6_FUNGAL_2"/>
    <property type="match status" value="1"/>
</dbReference>
<feature type="compositionally biased region" description="Polar residues" evidence="7">
    <location>
        <begin position="137"/>
        <end position="155"/>
    </location>
</feature>
<organism evidence="10 11">
    <name type="scientific">Hohenbuehelia grisea</name>
    <dbReference type="NCBI Taxonomy" id="104357"/>
    <lineage>
        <taxon>Eukaryota</taxon>
        <taxon>Fungi</taxon>
        <taxon>Dikarya</taxon>
        <taxon>Basidiomycota</taxon>
        <taxon>Agaricomycotina</taxon>
        <taxon>Agaricomycetes</taxon>
        <taxon>Agaricomycetidae</taxon>
        <taxon>Agaricales</taxon>
        <taxon>Pleurotineae</taxon>
        <taxon>Pleurotaceae</taxon>
        <taxon>Hohenbuehelia</taxon>
    </lineage>
</organism>
<dbReference type="Gene3D" id="3.30.160.60">
    <property type="entry name" value="Classic Zinc Finger"/>
    <property type="match status" value="2"/>
</dbReference>
<feature type="domain" description="Zn(2)-C6 fungal-type" evidence="8">
    <location>
        <begin position="101"/>
        <end position="130"/>
    </location>
</feature>
<dbReference type="InterPro" id="IPR036864">
    <property type="entry name" value="Zn2-C6_fun-type_DNA-bd_sf"/>
</dbReference>
<dbReference type="InterPro" id="IPR036236">
    <property type="entry name" value="Znf_C2H2_sf"/>
</dbReference>
<dbReference type="SUPFAM" id="SSF57701">
    <property type="entry name" value="Zn2/Cys6 DNA-binding domain"/>
    <property type="match status" value="1"/>
</dbReference>
<keyword evidence="5" id="KW-0539">Nucleus</keyword>
<evidence type="ECO:0000256" key="1">
    <source>
        <dbReference type="ARBA" id="ARBA00022723"/>
    </source>
</evidence>
<keyword evidence="3" id="KW-0805">Transcription regulation</keyword>
<dbReference type="PROSITE" id="PS00463">
    <property type="entry name" value="ZN2_CY6_FUNGAL_1"/>
    <property type="match status" value="1"/>
</dbReference>
<evidence type="ECO:0000256" key="7">
    <source>
        <dbReference type="SAM" id="MobiDB-lite"/>
    </source>
</evidence>
<dbReference type="EMBL" id="JASNQZ010000006">
    <property type="protein sequence ID" value="KAL0956223.1"/>
    <property type="molecule type" value="Genomic_DNA"/>
</dbReference>
<proteinExistence type="predicted"/>
<dbReference type="Gene3D" id="4.10.240.10">
    <property type="entry name" value="Zn(2)-C6 fungal-type DNA-binding domain"/>
    <property type="match status" value="1"/>
</dbReference>
<evidence type="ECO:0000259" key="8">
    <source>
        <dbReference type="PROSITE" id="PS50048"/>
    </source>
</evidence>
<evidence type="ECO:0000313" key="11">
    <source>
        <dbReference type="Proteomes" id="UP001556367"/>
    </source>
</evidence>
<dbReference type="PROSITE" id="PS00028">
    <property type="entry name" value="ZINC_FINGER_C2H2_1"/>
    <property type="match status" value="1"/>
</dbReference>
<dbReference type="Pfam" id="PF04082">
    <property type="entry name" value="Fungal_trans"/>
    <property type="match status" value="1"/>
</dbReference>
<dbReference type="CDD" id="cd00067">
    <property type="entry name" value="GAL4"/>
    <property type="match status" value="1"/>
</dbReference>
<dbReference type="SMART" id="SM00066">
    <property type="entry name" value="GAL4"/>
    <property type="match status" value="1"/>
</dbReference>
<dbReference type="Pfam" id="PF00172">
    <property type="entry name" value="Zn_clus"/>
    <property type="match status" value="1"/>
</dbReference>
<dbReference type="Proteomes" id="UP001556367">
    <property type="component" value="Unassembled WGS sequence"/>
</dbReference>
<feature type="domain" description="C2H2-type" evidence="9">
    <location>
        <begin position="38"/>
        <end position="65"/>
    </location>
</feature>